<gene>
    <name evidence="2" type="ORF">PR001_g9537</name>
    <name evidence="1" type="ORF">PR002_g9805</name>
    <name evidence="3" type="ORF">PR003_g11977</name>
</gene>
<dbReference type="Proteomes" id="UP000429607">
    <property type="component" value="Unassembled WGS sequence"/>
</dbReference>
<name>A0A6A3N0C4_9STRA</name>
<reference evidence="4 6" key="1">
    <citation type="submission" date="2018-09" db="EMBL/GenBank/DDBJ databases">
        <title>Genomic investigation of the strawberry pathogen Phytophthora fragariae indicates pathogenicity is determined by transcriptional variation in three key races.</title>
        <authorList>
            <person name="Adams T.M."/>
            <person name="Armitage A.D."/>
            <person name="Sobczyk M.K."/>
            <person name="Bates H.J."/>
            <person name="Dunwell J.M."/>
            <person name="Nellist C.F."/>
            <person name="Harrison R.J."/>
        </authorList>
    </citation>
    <scope>NUCLEOTIDE SEQUENCE [LARGE SCALE GENOMIC DNA]</scope>
    <source>
        <strain evidence="2 4">SCRP249</strain>
        <strain evidence="1 6">SCRP324</strain>
        <strain evidence="3 5">SCRP333</strain>
    </source>
</reference>
<dbReference type="Proteomes" id="UP000434957">
    <property type="component" value="Unassembled WGS sequence"/>
</dbReference>
<dbReference type="EMBL" id="QXFT01000704">
    <property type="protein sequence ID" value="KAE9337499.1"/>
    <property type="molecule type" value="Genomic_DNA"/>
</dbReference>
<evidence type="ECO:0000313" key="6">
    <source>
        <dbReference type="Proteomes" id="UP000435112"/>
    </source>
</evidence>
<dbReference type="EMBL" id="QXFV01000532">
    <property type="protein sequence ID" value="KAE9034906.1"/>
    <property type="molecule type" value="Genomic_DNA"/>
</dbReference>
<protein>
    <submittedName>
        <fullName evidence="2">Uncharacterized protein</fullName>
    </submittedName>
</protein>
<evidence type="ECO:0000313" key="1">
    <source>
        <dbReference type="EMBL" id="KAE9030760.1"/>
    </source>
</evidence>
<evidence type="ECO:0000313" key="2">
    <source>
        <dbReference type="EMBL" id="KAE9034906.1"/>
    </source>
</evidence>
<sequence>MSENMRQEDKNLAYLIGVMRKKSDRRDNMFRMQ</sequence>
<organism evidence="2 4">
    <name type="scientific">Phytophthora rubi</name>
    <dbReference type="NCBI Taxonomy" id="129364"/>
    <lineage>
        <taxon>Eukaryota</taxon>
        <taxon>Sar</taxon>
        <taxon>Stramenopiles</taxon>
        <taxon>Oomycota</taxon>
        <taxon>Peronosporomycetes</taxon>
        <taxon>Peronosporales</taxon>
        <taxon>Peronosporaceae</taxon>
        <taxon>Phytophthora</taxon>
    </lineage>
</organism>
<comment type="caution">
    <text evidence="2">The sequence shown here is derived from an EMBL/GenBank/DDBJ whole genome shotgun (WGS) entry which is preliminary data.</text>
</comment>
<dbReference type="EMBL" id="QXFU01000534">
    <property type="protein sequence ID" value="KAE9030760.1"/>
    <property type="molecule type" value="Genomic_DNA"/>
</dbReference>
<evidence type="ECO:0000313" key="4">
    <source>
        <dbReference type="Proteomes" id="UP000429607"/>
    </source>
</evidence>
<accession>A0A6A3N0C4</accession>
<keyword evidence="5" id="KW-1185">Reference proteome</keyword>
<dbReference type="Proteomes" id="UP000435112">
    <property type="component" value="Unassembled WGS sequence"/>
</dbReference>
<evidence type="ECO:0000313" key="3">
    <source>
        <dbReference type="EMBL" id="KAE9337499.1"/>
    </source>
</evidence>
<dbReference type="AlphaFoldDB" id="A0A6A3N0C4"/>
<evidence type="ECO:0000313" key="5">
    <source>
        <dbReference type="Proteomes" id="UP000434957"/>
    </source>
</evidence>
<proteinExistence type="predicted"/>